<feature type="region of interest" description="Disordered" evidence="1">
    <location>
        <begin position="1"/>
        <end position="60"/>
    </location>
</feature>
<proteinExistence type="predicted"/>
<sequence length="393" mass="42345">MKERPVLTEVIAAKDSAGSGNGWNYGKRKHQQEAILTSVSDPHHTGSQRDEDKAGSHRDGKVEHQLIDKIGTTVEAACHEGQDLKIHDPEEEEEVQRIRRYANSVVHHSDQSKLEEMANGPESPPAAAPLKSRLLVFGCRWGGFGTSRAPYHASNSPRSTVALTLGPFLCFAAYAASIHLFGRGWSWMSPQLFPFSWIRRIRALAHAEPSRYQANEADEAEAGDCEIALSAFALVAGETRRPFGQVAVLADSASEAGVAVGTASVASAVSAATSAFGGALEHVCGHRRLAVEAWCQLKRLKRYASGVANHGWDARFTGLFKLGCARHASFDELLQCHSVEKGALWTYRVCRGTQLAVGIGRAGSAAPPLHVVLKGPGRARGRCSHAFIGTRVS</sequence>
<evidence type="ECO:0000313" key="5">
    <source>
        <dbReference type="EMBL" id="CAD8253437.1"/>
    </source>
</evidence>
<dbReference type="AlphaFoldDB" id="A0A6U0U201"/>
<evidence type="ECO:0000313" key="4">
    <source>
        <dbReference type="EMBL" id="CAD8253436.1"/>
    </source>
</evidence>
<evidence type="ECO:0000256" key="1">
    <source>
        <dbReference type="SAM" id="MobiDB-lite"/>
    </source>
</evidence>
<dbReference type="EMBL" id="HBEA01003877">
    <property type="protein sequence ID" value="CAD8253435.1"/>
    <property type="molecule type" value="Transcribed_RNA"/>
</dbReference>
<name>A0A6U0U201_9STRA</name>
<protein>
    <submittedName>
        <fullName evidence="5">Uncharacterized protein</fullName>
    </submittedName>
</protein>
<dbReference type="EMBL" id="HBEA01003876">
    <property type="protein sequence ID" value="CAD8253434.1"/>
    <property type="molecule type" value="Transcribed_RNA"/>
</dbReference>
<organism evidence="5">
    <name type="scientific">Pinguiococcus pyrenoidosus</name>
    <dbReference type="NCBI Taxonomy" id="172671"/>
    <lineage>
        <taxon>Eukaryota</taxon>
        <taxon>Sar</taxon>
        <taxon>Stramenopiles</taxon>
        <taxon>Ochrophyta</taxon>
        <taxon>Pinguiophyceae</taxon>
        <taxon>Pinguiochrysidales</taxon>
        <taxon>Pinguiochrysidaceae</taxon>
        <taxon>Pinguiococcus</taxon>
    </lineage>
</organism>
<dbReference type="EMBL" id="HBEA01003878">
    <property type="protein sequence ID" value="CAD8253436.1"/>
    <property type="molecule type" value="Transcribed_RNA"/>
</dbReference>
<evidence type="ECO:0000313" key="3">
    <source>
        <dbReference type="EMBL" id="CAD8253435.1"/>
    </source>
</evidence>
<gene>
    <name evidence="2" type="ORF">PPYR1160_LOCUS2926</name>
    <name evidence="3" type="ORF">PPYR1160_LOCUS2927</name>
    <name evidence="4" type="ORF">PPYR1160_LOCUS2928</name>
    <name evidence="5" type="ORF">PPYR1160_LOCUS2929</name>
</gene>
<evidence type="ECO:0000313" key="2">
    <source>
        <dbReference type="EMBL" id="CAD8253434.1"/>
    </source>
</evidence>
<dbReference type="EMBL" id="HBEA01003879">
    <property type="protein sequence ID" value="CAD8253437.1"/>
    <property type="molecule type" value="Transcribed_RNA"/>
</dbReference>
<reference evidence="5" key="1">
    <citation type="submission" date="2021-01" db="EMBL/GenBank/DDBJ databases">
        <authorList>
            <person name="Corre E."/>
            <person name="Pelletier E."/>
            <person name="Niang G."/>
            <person name="Scheremetjew M."/>
            <person name="Finn R."/>
            <person name="Kale V."/>
            <person name="Holt S."/>
            <person name="Cochrane G."/>
            <person name="Meng A."/>
            <person name="Brown T."/>
            <person name="Cohen L."/>
        </authorList>
    </citation>
    <scope>NUCLEOTIDE SEQUENCE</scope>
    <source>
        <strain evidence="5">CCMP2078</strain>
    </source>
</reference>
<feature type="compositionally biased region" description="Basic and acidic residues" evidence="1">
    <location>
        <begin position="41"/>
        <end position="60"/>
    </location>
</feature>
<accession>A0A6U0U201</accession>